<feature type="coiled-coil region" evidence="9">
    <location>
        <begin position="462"/>
        <end position="515"/>
    </location>
</feature>
<dbReference type="Pfam" id="PF00004">
    <property type="entry name" value="AAA"/>
    <property type="match status" value="1"/>
</dbReference>
<dbReference type="SUPFAM" id="SSF81923">
    <property type="entry name" value="Double Clp-N motif"/>
    <property type="match status" value="1"/>
</dbReference>
<proteinExistence type="inferred from homology"/>
<dbReference type="GO" id="GO:0034605">
    <property type="term" value="P:cellular response to heat"/>
    <property type="evidence" value="ECO:0007669"/>
    <property type="project" value="TreeGrafter"/>
</dbReference>
<protein>
    <submittedName>
        <fullName evidence="13">ATP-dependent Clp protease ATP-binding subunit ClpC</fullName>
    </submittedName>
</protein>
<dbReference type="FunFam" id="3.40.50.300:FF:000025">
    <property type="entry name" value="ATP-dependent Clp protease subunit"/>
    <property type="match status" value="1"/>
</dbReference>
<dbReference type="GO" id="GO:0005524">
    <property type="term" value="F:ATP binding"/>
    <property type="evidence" value="ECO:0007669"/>
    <property type="project" value="UniProtKB-KW"/>
</dbReference>
<dbReference type="Pfam" id="PF17871">
    <property type="entry name" value="AAA_lid_9"/>
    <property type="match status" value="1"/>
</dbReference>
<dbReference type="InterPro" id="IPR027417">
    <property type="entry name" value="P-loop_NTPase"/>
</dbReference>
<dbReference type="PROSITE" id="PS00871">
    <property type="entry name" value="CLPAB_2"/>
    <property type="match status" value="1"/>
</dbReference>
<dbReference type="GO" id="GO:0005737">
    <property type="term" value="C:cytoplasm"/>
    <property type="evidence" value="ECO:0007669"/>
    <property type="project" value="TreeGrafter"/>
</dbReference>
<keyword evidence="5 8" id="KW-0143">Chaperone</keyword>
<dbReference type="InterPro" id="IPR003959">
    <property type="entry name" value="ATPase_AAA_core"/>
</dbReference>
<dbReference type="Gene3D" id="1.10.1780.10">
    <property type="entry name" value="Clp, N-terminal domain"/>
    <property type="match status" value="1"/>
</dbReference>
<feature type="compositionally biased region" description="Acidic residues" evidence="10">
    <location>
        <begin position="180"/>
        <end position="190"/>
    </location>
</feature>
<dbReference type="PANTHER" id="PTHR11638">
    <property type="entry name" value="ATP-DEPENDENT CLP PROTEASE"/>
    <property type="match status" value="1"/>
</dbReference>
<dbReference type="PROSITE" id="PS50151">
    <property type="entry name" value="UVR"/>
    <property type="match status" value="1"/>
</dbReference>
<comment type="caution">
    <text evidence="13">The sequence shown here is derived from an EMBL/GenBank/DDBJ whole genome shotgun (WGS) entry which is preliminary data.</text>
</comment>
<dbReference type="InterPro" id="IPR001270">
    <property type="entry name" value="ClpA/B"/>
</dbReference>
<dbReference type="CDD" id="cd19499">
    <property type="entry name" value="RecA-like_ClpB_Hsp104-like"/>
    <property type="match status" value="1"/>
</dbReference>
<dbReference type="InterPro" id="IPR003593">
    <property type="entry name" value="AAA+_ATPase"/>
</dbReference>
<dbReference type="Gene3D" id="3.40.50.300">
    <property type="entry name" value="P-loop containing nucleotide triphosphate hydrolases"/>
    <property type="match status" value="2"/>
</dbReference>
<evidence type="ECO:0000256" key="6">
    <source>
        <dbReference type="ARBA" id="ARBA00026057"/>
    </source>
</evidence>
<dbReference type="InterPro" id="IPR018368">
    <property type="entry name" value="ClpA/B_CS1"/>
</dbReference>
<dbReference type="CDD" id="cd00009">
    <property type="entry name" value="AAA"/>
    <property type="match status" value="1"/>
</dbReference>
<dbReference type="FunFam" id="1.10.8.60:FF:000017">
    <property type="entry name" value="ATP-dependent chaperone ClpB"/>
    <property type="match status" value="1"/>
</dbReference>
<dbReference type="PANTHER" id="PTHR11638:SF18">
    <property type="entry name" value="HEAT SHOCK PROTEIN 104"/>
    <property type="match status" value="1"/>
</dbReference>
<evidence type="ECO:0000256" key="7">
    <source>
        <dbReference type="PROSITE-ProRule" id="PRU01251"/>
    </source>
</evidence>
<dbReference type="GO" id="GO:0008233">
    <property type="term" value="F:peptidase activity"/>
    <property type="evidence" value="ECO:0007669"/>
    <property type="project" value="UniProtKB-KW"/>
</dbReference>
<dbReference type="Gene3D" id="4.10.860.10">
    <property type="entry name" value="UVR domain"/>
    <property type="match status" value="1"/>
</dbReference>
<evidence type="ECO:0000259" key="12">
    <source>
        <dbReference type="PROSITE" id="PS51903"/>
    </source>
</evidence>
<dbReference type="PROSITE" id="PS51903">
    <property type="entry name" value="CLP_R"/>
    <property type="match status" value="1"/>
</dbReference>
<keyword evidence="13" id="KW-0645">Protease</keyword>
<name>A0A2V4XJF5_9FLAO</name>
<evidence type="ECO:0000259" key="11">
    <source>
        <dbReference type="PROSITE" id="PS50151"/>
    </source>
</evidence>
<dbReference type="GO" id="GO:0016887">
    <property type="term" value="F:ATP hydrolysis activity"/>
    <property type="evidence" value="ECO:0007669"/>
    <property type="project" value="InterPro"/>
</dbReference>
<dbReference type="InterPro" id="IPR001943">
    <property type="entry name" value="UVR_dom"/>
</dbReference>
<evidence type="ECO:0000256" key="9">
    <source>
        <dbReference type="SAM" id="Coils"/>
    </source>
</evidence>
<dbReference type="Gene3D" id="1.10.8.60">
    <property type="match status" value="2"/>
</dbReference>
<keyword evidence="9" id="KW-0175">Coiled coil</keyword>
<organism evidence="13 14">
    <name type="scientific">Winogradskyella epiphytica</name>
    <dbReference type="NCBI Taxonomy" id="262005"/>
    <lineage>
        <taxon>Bacteria</taxon>
        <taxon>Pseudomonadati</taxon>
        <taxon>Bacteroidota</taxon>
        <taxon>Flavobacteriia</taxon>
        <taxon>Flavobacteriales</taxon>
        <taxon>Flavobacteriaceae</taxon>
        <taxon>Winogradskyella</taxon>
    </lineage>
</organism>
<dbReference type="GO" id="GO:0006508">
    <property type="term" value="P:proteolysis"/>
    <property type="evidence" value="ECO:0007669"/>
    <property type="project" value="UniProtKB-KW"/>
</dbReference>
<keyword evidence="2 7" id="KW-0677">Repeat</keyword>
<dbReference type="AlphaFoldDB" id="A0A2V4XJF5"/>
<dbReference type="PRINTS" id="PR00300">
    <property type="entry name" value="CLPPROTEASEA"/>
</dbReference>
<comment type="subunit">
    <text evidence="6">Homohexamer. The oligomerization is ATP-dependent.</text>
</comment>
<evidence type="ECO:0000256" key="5">
    <source>
        <dbReference type="ARBA" id="ARBA00023186"/>
    </source>
</evidence>
<dbReference type="Pfam" id="PF07724">
    <property type="entry name" value="AAA_2"/>
    <property type="match status" value="1"/>
</dbReference>
<keyword evidence="14" id="KW-1185">Reference proteome</keyword>
<sequence>MTYTQYVFTIFKAERNLDMDDNFSPRVKDVIAYSKEEALRLGHDFIGTEHLMLGLLRDGNGKAIDILSALDVDLNHLRRKVEILSPANPNIITSSNEKKNLHLTRQAERALKTTFLEAKLFQSTSINTAHLLLCILRNENDPTTKLLNKLKVDYDNVKEEFKSMITSEDDYLDTPKAESFSDDDMNEEEEAKQNPFGGPSGKTNKKSKTPVLDNFGRDLTVLAEEGKLDPVVGREKEIQRVSQILSRRKKNNPLLIGEPGVGKSAIAEGLALRIIKRKVSRTLFNKRVVTLDLASLVAGTKYRGQFEERMKAVMNELEKNDDIILFIDEIHTIVGAGGATGSLDASNMFKPALARGEIQCIGATTLDEYRQYIEKDGALERRFQKVIVEPTTVEETIEILNNIKGKYEEHHNVDYTDEAIEACVKLTNRYMTERFLPDKAIDALDEAGSRVHITNIDVPKQILELEKKLEEVKETKNSVVKKQKYEEAAKLRDDEKRLEKELATAQTKWEEETKQHREVVTEDNVADVVSMMTGIPVNKIAQTEINKLAQLPDLIKGKVVGQNQAVAKVVKAIQRNRAGLKDPNKPIGSFIFLGQTGVGKTQLAKVLARELFDSDDALVRIDMSEYMEKFAISRLIGAPPGYVGYEEGGQLTEKIRRKPYAVVLLDEIEKAHPDVFNMLLQVLDDGYLTDSLGRKIDFRNTIIIMTSNIGARKLKDFGTGVGFGTSARAAQESDYAKGIIENALKKAFAPEFLNRIDDVIVFNALEKEDINKIIDIELIKLIDRIKDLGYELILSDEAKSYIAEKGFDKQYGARPLNRAIQKYVEDALAEEIINSKLHEGDTITMDFDKEKDALSIEIKSSSETTES</sequence>
<evidence type="ECO:0000256" key="1">
    <source>
        <dbReference type="ARBA" id="ARBA00008675"/>
    </source>
</evidence>
<keyword evidence="3 8" id="KW-0547">Nucleotide-binding</keyword>
<dbReference type="PROSITE" id="PS00870">
    <property type="entry name" value="CLPAB_1"/>
    <property type="match status" value="1"/>
</dbReference>
<dbReference type="FunFam" id="3.40.50.300:FF:000010">
    <property type="entry name" value="Chaperone clpB 1, putative"/>
    <property type="match status" value="1"/>
</dbReference>
<evidence type="ECO:0000313" key="14">
    <source>
        <dbReference type="Proteomes" id="UP000248054"/>
    </source>
</evidence>
<dbReference type="Pfam" id="PF02861">
    <property type="entry name" value="Clp_N"/>
    <property type="match status" value="1"/>
</dbReference>
<dbReference type="InterPro" id="IPR028299">
    <property type="entry name" value="ClpA/B_CS2"/>
</dbReference>
<evidence type="ECO:0000313" key="13">
    <source>
        <dbReference type="EMBL" id="PYE81783.1"/>
    </source>
</evidence>
<dbReference type="InterPro" id="IPR050130">
    <property type="entry name" value="ClpA_ClpB"/>
</dbReference>
<dbReference type="EMBL" id="QJTD01000002">
    <property type="protein sequence ID" value="PYE81783.1"/>
    <property type="molecule type" value="Genomic_DNA"/>
</dbReference>
<feature type="region of interest" description="Disordered" evidence="10">
    <location>
        <begin position="172"/>
        <end position="211"/>
    </location>
</feature>
<accession>A0A2V4XJF5</accession>
<feature type="domain" description="UVR" evidence="11">
    <location>
        <begin position="466"/>
        <end position="501"/>
    </location>
</feature>
<dbReference type="InterPro" id="IPR036628">
    <property type="entry name" value="Clp_N_dom_sf"/>
</dbReference>
<evidence type="ECO:0000256" key="3">
    <source>
        <dbReference type="ARBA" id="ARBA00022741"/>
    </source>
</evidence>
<dbReference type="InterPro" id="IPR019489">
    <property type="entry name" value="Clp_ATPase_C"/>
</dbReference>
<keyword evidence="13" id="KW-0378">Hydrolase</keyword>
<dbReference type="InterPro" id="IPR004176">
    <property type="entry name" value="Clp_R_N"/>
</dbReference>
<comment type="similarity">
    <text evidence="1 8">Belongs to the ClpA/ClpB family.</text>
</comment>
<evidence type="ECO:0000256" key="4">
    <source>
        <dbReference type="ARBA" id="ARBA00022840"/>
    </source>
</evidence>
<dbReference type="Proteomes" id="UP000248054">
    <property type="component" value="Unassembled WGS sequence"/>
</dbReference>
<dbReference type="SMART" id="SM00382">
    <property type="entry name" value="AAA"/>
    <property type="match status" value="2"/>
</dbReference>
<reference evidence="13 14" key="1">
    <citation type="submission" date="2018-06" db="EMBL/GenBank/DDBJ databases">
        <title>Genomic Encyclopedia of Type Strains, Phase III (KMG-III): the genomes of soil and plant-associated and newly described type strains.</title>
        <authorList>
            <person name="Whitman W."/>
        </authorList>
    </citation>
    <scope>NUCLEOTIDE SEQUENCE [LARGE SCALE GENOMIC DNA]</scope>
    <source>
        <strain evidence="13 14">CECT 7945</strain>
    </source>
</reference>
<dbReference type="Pfam" id="PF10431">
    <property type="entry name" value="ClpB_D2-small"/>
    <property type="match status" value="1"/>
</dbReference>
<evidence type="ECO:0000256" key="10">
    <source>
        <dbReference type="SAM" id="MobiDB-lite"/>
    </source>
</evidence>
<gene>
    <name evidence="13" type="ORF">DFQ11_102360</name>
</gene>
<keyword evidence="4 8" id="KW-0067">ATP-binding</keyword>
<evidence type="ECO:0000256" key="2">
    <source>
        <dbReference type="ARBA" id="ARBA00022737"/>
    </source>
</evidence>
<dbReference type="SUPFAM" id="SSF52540">
    <property type="entry name" value="P-loop containing nucleoside triphosphate hydrolases"/>
    <property type="match status" value="2"/>
</dbReference>
<evidence type="ECO:0000256" key="8">
    <source>
        <dbReference type="RuleBase" id="RU004432"/>
    </source>
</evidence>
<dbReference type="SMART" id="SM01086">
    <property type="entry name" value="ClpB_D2-small"/>
    <property type="match status" value="1"/>
</dbReference>
<dbReference type="InterPro" id="IPR041546">
    <property type="entry name" value="ClpA/ClpB_AAA_lid"/>
</dbReference>
<feature type="domain" description="Clp R" evidence="12">
    <location>
        <begin position="19"/>
        <end position="167"/>
    </location>
</feature>